<keyword evidence="3 4" id="KW-0472">Membrane</keyword>
<reference evidence="5 6" key="1">
    <citation type="submission" date="2016-10" db="EMBL/GenBank/DDBJ databases">
        <authorList>
            <person name="de Groot N.N."/>
        </authorList>
    </citation>
    <scope>NUCLEOTIDE SEQUENCE [LARGE SCALE GENOMIC DNA]</scope>
    <source>
        <strain evidence="5 6">JCM 19513</strain>
    </source>
</reference>
<evidence type="ECO:0000256" key="1">
    <source>
        <dbReference type="ARBA" id="ARBA00022475"/>
    </source>
</evidence>
<sequence>MNRYEQQVLALVGVFTATSLVDKLARTGTIAETPLSCMLNSLLERNPADTGAVYGNDFTALRDGMRALASALERDPNALQRQPLRYSLNLLQLERMLAKRDDMLEVMGRRLEQIEKQVGHFGLVNDNVIAACASLYQDTLSTFSLRIQVQGDMRHLQVAQNADKVRALLLCGIRSARLWHQVGGRRWHLVFYRAKLLKTLYSLMRHTQPE</sequence>
<dbReference type="Pfam" id="PF04356">
    <property type="entry name" value="DUF489"/>
    <property type="match status" value="1"/>
</dbReference>
<protein>
    <recommendedName>
        <fullName evidence="4">High frequency lysogenization protein HflD homolog</fullName>
    </recommendedName>
</protein>
<dbReference type="STRING" id="1429083.GCA_001885685_03205"/>
<dbReference type="InterPro" id="IPR035932">
    <property type="entry name" value="HflD-like_sf"/>
</dbReference>
<evidence type="ECO:0000313" key="6">
    <source>
        <dbReference type="Proteomes" id="UP000185766"/>
    </source>
</evidence>
<keyword evidence="2 4" id="KW-0963">Cytoplasm</keyword>
<organism evidence="5 6">
    <name type="scientific">Atopomonas hussainii</name>
    <dbReference type="NCBI Taxonomy" id="1429083"/>
    <lineage>
        <taxon>Bacteria</taxon>
        <taxon>Pseudomonadati</taxon>
        <taxon>Pseudomonadota</taxon>
        <taxon>Gammaproteobacteria</taxon>
        <taxon>Pseudomonadales</taxon>
        <taxon>Pseudomonadaceae</taxon>
        <taxon>Atopomonas</taxon>
    </lineage>
</organism>
<dbReference type="InterPro" id="IPR007451">
    <property type="entry name" value="HflD"/>
</dbReference>
<evidence type="ECO:0000256" key="3">
    <source>
        <dbReference type="ARBA" id="ARBA00023136"/>
    </source>
</evidence>
<comment type="subcellular location">
    <subcellularLocation>
        <location evidence="4">Cytoplasm</location>
    </subcellularLocation>
    <subcellularLocation>
        <location evidence="4">Cell membrane</location>
        <topology evidence="4">Peripheral membrane protein</topology>
        <orientation evidence="4">Cytoplasmic side</orientation>
    </subcellularLocation>
</comment>
<dbReference type="Proteomes" id="UP000185766">
    <property type="component" value="Unassembled WGS sequence"/>
</dbReference>
<dbReference type="PANTHER" id="PTHR38100:SF1">
    <property type="entry name" value="HIGH FREQUENCY LYSOGENIZATION PROTEIN HFLD"/>
    <property type="match status" value="1"/>
</dbReference>
<dbReference type="PANTHER" id="PTHR38100">
    <property type="entry name" value="HIGH FREQUENCY LYSOGENIZATION PROTEIN HFLD"/>
    <property type="match status" value="1"/>
</dbReference>
<proteinExistence type="inferred from homology"/>
<evidence type="ECO:0000313" key="5">
    <source>
        <dbReference type="EMBL" id="SEL57266.1"/>
    </source>
</evidence>
<evidence type="ECO:0000256" key="4">
    <source>
        <dbReference type="HAMAP-Rule" id="MF_00695"/>
    </source>
</evidence>
<dbReference type="RefSeq" id="WP_074869716.1">
    <property type="nucleotide sequence ID" value="NZ_FOAS01000014.1"/>
</dbReference>
<accession>A0A1H7RAI1</accession>
<dbReference type="NCBIfam" id="NF001246">
    <property type="entry name" value="PRK00218.1-2"/>
    <property type="match status" value="1"/>
</dbReference>
<keyword evidence="1 4" id="KW-1003">Cell membrane</keyword>
<dbReference type="GO" id="GO:0005886">
    <property type="term" value="C:plasma membrane"/>
    <property type="evidence" value="ECO:0007669"/>
    <property type="project" value="UniProtKB-SubCell"/>
</dbReference>
<gene>
    <name evidence="4" type="primary">hflD</name>
    <name evidence="5" type="ORF">SAMN05216214_11472</name>
</gene>
<dbReference type="GO" id="GO:0005737">
    <property type="term" value="C:cytoplasm"/>
    <property type="evidence" value="ECO:0007669"/>
    <property type="project" value="UniProtKB-SubCell"/>
</dbReference>
<dbReference type="Gene3D" id="1.10.3890.10">
    <property type="entry name" value="HflD-like"/>
    <property type="match status" value="1"/>
</dbReference>
<name>A0A1H7RAI1_9GAMM</name>
<keyword evidence="6" id="KW-1185">Reference proteome</keyword>
<dbReference type="HAMAP" id="MF_00695">
    <property type="entry name" value="HflD_protein"/>
    <property type="match status" value="1"/>
</dbReference>
<dbReference type="EMBL" id="FOAS01000014">
    <property type="protein sequence ID" value="SEL57266.1"/>
    <property type="molecule type" value="Genomic_DNA"/>
</dbReference>
<dbReference type="AlphaFoldDB" id="A0A1H7RAI1"/>
<evidence type="ECO:0000256" key="2">
    <source>
        <dbReference type="ARBA" id="ARBA00022490"/>
    </source>
</evidence>
<comment type="similarity">
    <text evidence="4">Belongs to the HflD family.</text>
</comment>
<dbReference type="SUPFAM" id="SSF101322">
    <property type="entry name" value="YcfC-like"/>
    <property type="match status" value="1"/>
</dbReference>